<reference evidence="1 2" key="1">
    <citation type="journal article" date="2021" name="Elife">
        <title>Chloroplast acquisition without the gene transfer in kleptoplastic sea slugs, Plakobranchus ocellatus.</title>
        <authorList>
            <person name="Maeda T."/>
            <person name="Takahashi S."/>
            <person name="Yoshida T."/>
            <person name="Shimamura S."/>
            <person name="Takaki Y."/>
            <person name="Nagai Y."/>
            <person name="Toyoda A."/>
            <person name="Suzuki Y."/>
            <person name="Arimoto A."/>
            <person name="Ishii H."/>
            <person name="Satoh N."/>
            <person name="Nishiyama T."/>
            <person name="Hasebe M."/>
            <person name="Maruyama T."/>
            <person name="Minagawa J."/>
            <person name="Obokata J."/>
            <person name="Shigenobu S."/>
        </authorList>
    </citation>
    <scope>NUCLEOTIDE SEQUENCE [LARGE SCALE GENOMIC DNA]</scope>
</reference>
<organism evidence="1 2">
    <name type="scientific">Plakobranchus ocellatus</name>
    <dbReference type="NCBI Taxonomy" id="259542"/>
    <lineage>
        <taxon>Eukaryota</taxon>
        <taxon>Metazoa</taxon>
        <taxon>Spiralia</taxon>
        <taxon>Lophotrochozoa</taxon>
        <taxon>Mollusca</taxon>
        <taxon>Gastropoda</taxon>
        <taxon>Heterobranchia</taxon>
        <taxon>Euthyneura</taxon>
        <taxon>Panpulmonata</taxon>
        <taxon>Sacoglossa</taxon>
        <taxon>Placobranchoidea</taxon>
        <taxon>Plakobranchidae</taxon>
        <taxon>Plakobranchus</taxon>
    </lineage>
</organism>
<dbReference type="GO" id="GO:0003964">
    <property type="term" value="F:RNA-directed DNA polymerase activity"/>
    <property type="evidence" value="ECO:0007669"/>
    <property type="project" value="UniProtKB-KW"/>
</dbReference>
<protein>
    <submittedName>
        <fullName evidence="1">RNA-directed DNA polymerase homolog</fullName>
    </submittedName>
</protein>
<accession>A0AAV3YX59</accession>
<comment type="caution">
    <text evidence="1">The sequence shown here is derived from an EMBL/GenBank/DDBJ whole genome shotgun (WGS) entry which is preliminary data.</text>
</comment>
<dbReference type="InterPro" id="IPR043128">
    <property type="entry name" value="Rev_trsase/Diguanyl_cyclase"/>
</dbReference>
<keyword evidence="1" id="KW-0695">RNA-directed DNA polymerase</keyword>
<keyword evidence="1" id="KW-0548">Nucleotidyltransferase</keyword>
<sequence>MLGCAQGGSSTSRHASVFDHHPMIPLANVFQGVENDRYFSKINPSKGYWQIPVRQEDIPNTAFVTMERL</sequence>
<name>A0AAV3YX59_9GAST</name>
<dbReference type="Proteomes" id="UP000735302">
    <property type="component" value="Unassembled WGS sequence"/>
</dbReference>
<proteinExistence type="predicted"/>
<dbReference type="AlphaFoldDB" id="A0AAV3YX59"/>
<keyword evidence="2" id="KW-1185">Reference proteome</keyword>
<gene>
    <name evidence="1" type="ORF">PoB_001362800</name>
</gene>
<evidence type="ECO:0000313" key="2">
    <source>
        <dbReference type="Proteomes" id="UP000735302"/>
    </source>
</evidence>
<dbReference type="SUPFAM" id="SSF56672">
    <property type="entry name" value="DNA/RNA polymerases"/>
    <property type="match status" value="1"/>
</dbReference>
<dbReference type="InterPro" id="IPR043502">
    <property type="entry name" value="DNA/RNA_pol_sf"/>
</dbReference>
<dbReference type="EMBL" id="BLXT01001660">
    <property type="protein sequence ID" value="GFN87122.1"/>
    <property type="molecule type" value="Genomic_DNA"/>
</dbReference>
<keyword evidence="1" id="KW-0808">Transferase</keyword>
<dbReference type="Gene3D" id="3.10.10.10">
    <property type="entry name" value="HIV Type 1 Reverse Transcriptase, subunit A, domain 1"/>
    <property type="match status" value="1"/>
</dbReference>
<evidence type="ECO:0000313" key="1">
    <source>
        <dbReference type="EMBL" id="GFN87122.1"/>
    </source>
</evidence>
<dbReference type="Gene3D" id="3.30.70.270">
    <property type="match status" value="1"/>
</dbReference>